<gene>
    <name evidence="1" type="ORF">Hyperionvirus2_40</name>
</gene>
<name>A0A3G5A6L3_9VIRU</name>
<organism evidence="1">
    <name type="scientific">Hyperionvirus sp</name>
    <dbReference type="NCBI Taxonomy" id="2487770"/>
    <lineage>
        <taxon>Viruses</taxon>
        <taxon>Varidnaviria</taxon>
        <taxon>Bamfordvirae</taxon>
        <taxon>Nucleocytoviricota</taxon>
        <taxon>Megaviricetes</taxon>
        <taxon>Imitervirales</taxon>
        <taxon>Mimiviridae</taxon>
        <taxon>Klosneuvirinae</taxon>
    </lineage>
</organism>
<dbReference type="EMBL" id="MK072384">
    <property type="protein sequence ID" value="AYV82672.1"/>
    <property type="molecule type" value="Genomic_DNA"/>
</dbReference>
<accession>A0A3G5A6L3</accession>
<sequence>MAEVCIPVRAKFPDMKDSLDFLVNYHLMQFNSLEDLCRLWITSKRLRGKLSKCYELWFLYAYWISHDVPLHAKLRRPFVNFNRQIIEVFFEMHHSKHVVPDYIVKYIIASIVAKKGGVHVVVDKAKILLGSERYIDNKFVFKTDESKKHEYESLKLSQSII</sequence>
<reference evidence="1" key="1">
    <citation type="submission" date="2018-10" db="EMBL/GenBank/DDBJ databases">
        <title>Hidden diversity of soil giant viruses.</title>
        <authorList>
            <person name="Schulz F."/>
            <person name="Alteio L."/>
            <person name="Goudeau D."/>
            <person name="Ryan E.M."/>
            <person name="Malmstrom R.R."/>
            <person name="Blanchard J."/>
            <person name="Woyke T."/>
        </authorList>
    </citation>
    <scope>NUCLEOTIDE SEQUENCE</scope>
    <source>
        <strain evidence="1">HYV1</strain>
    </source>
</reference>
<proteinExistence type="predicted"/>
<evidence type="ECO:0000313" key="1">
    <source>
        <dbReference type="EMBL" id="AYV82672.1"/>
    </source>
</evidence>
<protein>
    <submittedName>
        <fullName evidence="1">Uncharacterized protein</fullName>
    </submittedName>
</protein>